<dbReference type="InterPro" id="IPR036704">
    <property type="entry name" value="RraA/RraA-like_sf"/>
</dbReference>
<organism evidence="2 3">
    <name type="scientific">Thamnocephalis sphaerospora</name>
    <dbReference type="NCBI Taxonomy" id="78915"/>
    <lineage>
        <taxon>Eukaryota</taxon>
        <taxon>Fungi</taxon>
        <taxon>Fungi incertae sedis</taxon>
        <taxon>Zoopagomycota</taxon>
        <taxon>Zoopagomycotina</taxon>
        <taxon>Zoopagomycetes</taxon>
        <taxon>Zoopagales</taxon>
        <taxon>Sigmoideomycetaceae</taxon>
        <taxon>Thamnocephalis</taxon>
    </lineage>
</organism>
<accession>A0A4P9XKQ3</accession>
<feature type="binding site" evidence="1">
    <location>
        <position position="115"/>
    </location>
    <ligand>
        <name>substrate</name>
    </ligand>
</feature>
<dbReference type="Proteomes" id="UP000271241">
    <property type="component" value="Unassembled WGS sequence"/>
</dbReference>
<keyword evidence="1" id="KW-0460">Magnesium</keyword>
<dbReference type="OrthoDB" id="1476984at2759"/>
<dbReference type="PANTHER" id="PTHR33254">
    <property type="entry name" value="4-HYDROXY-4-METHYL-2-OXOGLUTARATE ALDOLASE 3-RELATED"/>
    <property type="match status" value="1"/>
</dbReference>
<evidence type="ECO:0000313" key="2">
    <source>
        <dbReference type="EMBL" id="RKP06342.1"/>
    </source>
</evidence>
<proteinExistence type="predicted"/>
<keyword evidence="3" id="KW-1185">Reference proteome</keyword>
<gene>
    <name evidence="2" type="ORF">THASP1DRAFT_31843</name>
</gene>
<dbReference type="STRING" id="78915.A0A4P9XKQ3"/>
<comment type="cofactor">
    <cofactor evidence="1">
        <name>Mg(2+)</name>
        <dbReference type="ChEBI" id="CHEBI:18420"/>
    </cofactor>
</comment>
<dbReference type="CDD" id="cd16841">
    <property type="entry name" value="RraA_family"/>
    <property type="match status" value="1"/>
</dbReference>
<dbReference type="EMBL" id="KZ992904">
    <property type="protein sequence ID" value="RKP06342.1"/>
    <property type="molecule type" value="Genomic_DNA"/>
</dbReference>
<sequence>MSVDNSQDLLQFTTCDVADALRVLGQDGFLPDLQLYAPTGPETCVVGPVHTVQMARADDKEAPRTSEDYVDTAPSGSIIVISVPEGVISAVWGGLRSARAKAIGVKAAVIDGRCRDVHESRQIGLPVFARATSCYGAGGFTRVSTIGQPLDIRTVPDQPPVHILPDDLIMADINGVLRLRRAWIDDILDLCRRQSKIDELCMRDLEAGHPIKETFARHRGK</sequence>
<keyword evidence="1" id="KW-0479">Metal-binding</keyword>
<dbReference type="GO" id="GO:0047443">
    <property type="term" value="F:4-hydroxy-4-methyl-2-oxoglutarate aldolase activity"/>
    <property type="evidence" value="ECO:0007669"/>
    <property type="project" value="TreeGrafter"/>
</dbReference>
<dbReference type="GO" id="GO:0046872">
    <property type="term" value="F:metal ion binding"/>
    <property type="evidence" value="ECO:0007669"/>
    <property type="project" value="UniProtKB-KW"/>
</dbReference>
<dbReference type="AlphaFoldDB" id="A0A4P9XKQ3"/>
<dbReference type="GO" id="GO:0008948">
    <property type="term" value="F:oxaloacetate decarboxylase activity"/>
    <property type="evidence" value="ECO:0007669"/>
    <property type="project" value="TreeGrafter"/>
</dbReference>
<feature type="binding site" evidence="1">
    <location>
        <position position="116"/>
    </location>
    <ligand>
        <name>Mg(2+)</name>
        <dbReference type="ChEBI" id="CHEBI:18420"/>
    </ligand>
</feature>
<dbReference type="Gene3D" id="3.50.30.40">
    <property type="entry name" value="Ribonuclease E inhibitor RraA/RraA-like"/>
    <property type="match status" value="1"/>
</dbReference>
<protein>
    <submittedName>
        <fullName evidence="2">RraA-like protein</fullName>
    </submittedName>
</protein>
<evidence type="ECO:0000256" key="1">
    <source>
        <dbReference type="PIRSR" id="PIRSR605493-1"/>
    </source>
</evidence>
<dbReference type="Pfam" id="PF03737">
    <property type="entry name" value="RraA-like"/>
    <property type="match status" value="1"/>
</dbReference>
<dbReference type="PANTHER" id="PTHR33254:SF4">
    <property type="entry name" value="4-HYDROXY-4-METHYL-2-OXOGLUTARATE ALDOLASE 3-RELATED"/>
    <property type="match status" value="1"/>
</dbReference>
<dbReference type="SUPFAM" id="SSF89562">
    <property type="entry name" value="RraA-like"/>
    <property type="match status" value="1"/>
</dbReference>
<dbReference type="InterPro" id="IPR005493">
    <property type="entry name" value="RraA/RraA-like"/>
</dbReference>
<reference evidence="3" key="1">
    <citation type="journal article" date="2018" name="Nat. Microbiol.">
        <title>Leveraging single-cell genomics to expand the fungal tree of life.</title>
        <authorList>
            <person name="Ahrendt S.R."/>
            <person name="Quandt C.A."/>
            <person name="Ciobanu D."/>
            <person name="Clum A."/>
            <person name="Salamov A."/>
            <person name="Andreopoulos B."/>
            <person name="Cheng J.F."/>
            <person name="Woyke T."/>
            <person name="Pelin A."/>
            <person name="Henrissat B."/>
            <person name="Reynolds N.K."/>
            <person name="Benny G.L."/>
            <person name="Smith M.E."/>
            <person name="James T.Y."/>
            <person name="Grigoriev I.V."/>
        </authorList>
    </citation>
    <scope>NUCLEOTIDE SEQUENCE [LARGE SCALE GENOMIC DNA]</scope>
    <source>
        <strain evidence="3">RSA 1356</strain>
    </source>
</reference>
<evidence type="ECO:0000313" key="3">
    <source>
        <dbReference type="Proteomes" id="UP000271241"/>
    </source>
</evidence>
<name>A0A4P9XKQ3_9FUNG</name>